<feature type="non-terminal residue" evidence="4">
    <location>
        <position position="190"/>
    </location>
</feature>
<dbReference type="Gene3D" id="1.10.10.750">
    <property type="entry name" value="Ypt/Rab-GAP domain of gyp1p, domain 1"/>
    <property type="match status" value="1"/>
</dbReference>
<gene>
    <name evidence="4" type="ORF">PACLA_8A069566</name>
</gene>
<keyword evidence="1" id="KW-0343">GTPase activation</keyword>
<evidence type="ECO:0000256" key="2">
    <source>
        <dbReference type="ARBA" id="ARBA00023054"/>
    </source>
</evidence>
<dbReference type="FunFam" id="1.10.10.750:FF:000003">
    <property type="entry name" value="GTPase activating protein (Evi5)"/>
    <property type="match status" value="1"/>
</dbReference>
<dbReference type="GO" id="GO:0005096">
    <property type="term" value="F:GTPase activator activity"/>
    <property type="evidence" value="ECO:0007669"/>
    <property type="project" value="UniProtKB-KW"/>
</dbReference>
<comment type="caution">
    <text evidence="4">The sequence shown here is derived from an EMBL/GenBank/DDBJ whole genome shotgun (WGS) entry which is preliminary data.</text>
</comment>
<evidence type="ECO:0000256" key="1">
    <source>
        <dbReference type="ARBA" id="ARBA00022468"/>
    </source>
</evidence>
<dbReference type="PANTHER" id="PTHR47219">
    <property type="entry name" value="RAB GTPASE-ACTIVATING PROTEIN 1-LIKE"/>
    <property type="match status" value="1"/>
</dbReference>
<dbReference type="AlphaFoldDB" id="A0A6S7LRJ0"/>
<dbReference type="Gene3D" id="1.10.8.270">
    <property type="entry name" value="putative rabgap domain of human tbc1 domain family member 14 like domains"/>
    <property type="match status" value="1"/>
</dbReference>
<dbReference type="Proteomes" id="UP001152795">
    <property type="component" value="Unassembled WGS sequence"/>
</dbReference>
<dbReference type="PANTHER" id="PTHR47219:SF22">
    <property type="entry name" value="RAB-GAP TBC DOMAIN-CONTAINING PROTEIN"/>
    <property type="match status" value="1"/>
</dbReference>
<keyword evidence="5" id="KW-1185">Reference proteome</keyword>
<dbReference type="PROSITE" id="PS50086">
    <property type="entry name" value="TBC_RABGAP"/>
    <property type="match status" value="1"/>
</dbReference>
<evidence type="ECO:0000313" key="4">
    <source>
        <dbReference type="EMBL" id="CAB4039569.1"/>
    </source>
</evidence>
<feature type="region of interest" description="Disordered" evidence="3">
    <location>
        <begin position="45"/>
        <end position="76"/>
    </location>
</feature>
<reference evidence="4" key="1">
    <citation type="submission" date="2020-04" db="EMBL/GenBank/DDBJ databases">
        <authorList>
            <person name="Alioto T."/>
            <person name="Alioto T."/>
            <person name="Gomez Garrido J."/>
        </authorList>
    </citation>
    <scope>NUCLEOTIDE SEQUENCE</scope>
    <source>
        <strain evidence="4">A484AB</strain>
    </source>
</reference>
<accession>A0A6S7LRJ0</accession>
<dbReference type="InterPro" id="IPR035969">
    <property type="entry name" value="Rab-GAP_TBC_sf"/>
</dbReference>
<evidence type="ECO:0000256" key="3">
    <source>
        <dbReference type="SAM" id="MobiDB-lite"/>
    </source>
</evidence>
<dbReference type="SUPFAM" id="SSF47923">
    <property type="entry name" value="Ypt/Rab-GAP domain of gyp1p"/>
    <property type="match status" value="1"/>
</dbReference>
<dbReference type="InterPro" id="IPR000195">
    <property type="entry name" value="Rab-GAP-TBC_dom"/>
</dbReference>
<evidence type="ECO:0000313" key="5">
    <source>
        <dbReference type="Proteomes" id="UP001152795"/>
    </source>
</evidence>
<name>A0A6S7LRJ0_PARCT</name>
<sequence length="190" mass="21903">MEDNGEILSASHEDGLQARSNSFNELLYRLEQQNRRLENDDKAMLELSPGKNNNNNDTKLPSESAESTDSDISSVDGLADGLDTADDFDYASFQVWGEIIRDWEENMKRRPKFIRDLTHKGIPEKMRCIMWQYFTGAWESSLVGKYADLIQQQSACERVIKRDIARTFPEHPYFQQEDGQGQQGLYNVIK</sequence>
<dbReference type="GO" id="GO:0031267">
    <property type="term" value="F:small GTPase binding"/>
    <property type="evidence" value="ECO:0007669"/>
    <property type="project" value="TreeGrafter"/>
</dbReference>
<dbReference type="EMBL" id="CACRXK020025576">
    <property type="protein sequence ID" value="CAB4039569.1"/>
    <property type="molecule type" value="Genomic_DNA"/>
</dbReference>
<dbReference type="InterPro" id="IPR050302">
    <property type="entry name" value="Rab_GAP_TBC_domain"/>
</dbReference>
<proteinExistence type="predicted"/>
<feature type="compositionally biased region" description="Polar residues" evidence="3">
    <location>
        <begin position="50"/>
        <end position="73"/>
    </location>
</feature>
<dbReference type="OrthoDB" id="295078at2759"/>
<organism evidence="4 5">
    <name type="scientific">Paramuricea clavata</name>
    <name type="common">Red gorgonian</name>
    <name type="synonym">Violescent sea-whip</name>
    <dbReference type="NCBI Taxonomy" id="317549"/>
    <lineage>
        <taxon>Eukaryota</taxon>
        <taxon>Metazoa</taxon>
        <taxon>Cnidaria</taxon>
        <taxon>Anthozoa</taxon>
        <taxon>Octocorallia</taxon>
        <taxon>Malacalcyonacea</taxon>
        <taxon>Plexauridae</taxon>
        <taxon>Paramuricea</taxon>
    </lineage>
</organism>
<dbReference type="Pfam" id="PF00566">
    <property type="entry name" value="RabGAP-TBC"/>
    <property type="match status" value="1"/>
</dbReference>
<keyword evidence="2" id="KW-0175">Coiled coil</keyword>
<protein>
    <submittedName>
        <fullName evidence="4">Uncharacterized protein</fullName>
    </submittedName>
</protein>